<reference evidence="3" key="1">
    <citation type="journal article" date="2019" name="Int. J. Syst. Evol. Microbiol.">
        <title>The Global Catalogue of Microorganisms (GCM) 10K type strain sequencing project: providing services to taxonomists for standard genome sequencing and annotation.</title>
        <authorList>
            <consortium name="The Broad Institute Genomics Platform"/>
            <consortium name="The Broad Institute Genome Sequencing Center for Infectious Disease"/>
            <person name="Wu L."/>
            <person name="Ma J."/>
        </authorList>
    </citation>
    <scope>NUCLEOTIDE SEQUENCE [LARGE SCALE GENOMIC DNA]</scope>
    <source>
        <strain evidence="3">KCTC 3950</strain>
    </source>
</reference>
<proteinExistence type="predicted"/>
<feature type="transmembrane region" description="Helical" evidence="1">
    <location>
        <begin position="94"/>
        <end position="111"/>
    </location>
</feature>
<keyword evidence="1" id="KW-0472">Membrane</keyword>
<gene>
    <name evidence="2" type="ORF">ACFSUF_08790</name>
</gene>
<keyword evidence="1" id="KW-0812">Transmembrane</keyword>
<evidence type="ECO:0000313" key="2">
    <source>
        <dbReference type="EMBL" id="MFD2612517.1"/>
    </source>
</evidence>
<feature type="transmembrane region" description="Helical" evidence="1">
    <location>
        <begin position="6"/>
        <end position="24"/>
    </location>
</feature>
<dbReference type="EMBL" id="JBHUME010000007">
    <property type="protein sequence ID" value="MFD2612517.1"/>
    <property type="molecule type" value="Genomic_DNA"/>
</dbReference>
<accession>A0ABW5PDX1</accession>
<keyword evidence="1" id="KW-1133">Transmembrane helix</keyword>
<dbReference type="Proteomes" id="UP001597541">
    <property type="component" value="Unassembled WGS sequence"/>
</dbReference>
<evidence type="ECO:0000313" key="3">
    <source>
        <dbReference type="Proteomes" id="UP001597541"/>
    </source>
</evidence>
<dbReference type="InterPro" id="IPR036721">
    <property type="entry name" value="RCK_C_sf"/>
</dbReference>
<evidence type="ECO:0000256" key="1">
    <source>
        <dbReference type="SAM" id="Phobius"/>
    </source>
</evidence>
<dbReference type="Gene3D" id="3.30.70.1450">
    <property type="entry name" value="Regulator of K+ conductance, C-terminal domain"/>
    <property type="match status" value="1"/>
</dbReference>
<protein>
    <submittedName>
        <fullName evidence="2">Potassium transporter TrkA</fullName>
    </submittedName>
</protein>
<organism evidence="2 3">
    <name type="scientific">Paenibacillus gansuensis</name>
    <dbReference type="NCBI Taxonomy" id="306542"/>
    <lineage>
        <taxon>Bacteria</taxon>
        <taxon>Bacillati</taxon>
        <taxon>Bacillota</taxon>
        <taxon>Bacilli</taxon>
        <taxon>Bacillales</taxon>
        <taxon>Paenibacillaceae</taxon>
        <taxon>Paenibacillus</taxon>
    </lineage>
</organism>
<sequence length="235" mass="27230">MVFISTYLAIIFLVVEICVILMRLTGLDREISRFQVVSMLTGTGFTTKESELILRHPARRKIGIFLILFGVFSLAVIISSLSTMISEHLKGQETIWITIMLAILWVCLRIPKLQRKLAGFFEHKIVEHFDLHEVAVREVLFLDEDDWLVDVPLFEGSEWIGLKPEDMLAEEDDVQLLFIHRGERKIRGKRMTEILAEGDILYMYGNRFEIGVRFERDLHRKEQLLENDKGAAAIL</sequence>
<dbReference type="RefSeq" id="WP_377602145.1">
    <property type="nucleotide sequence ID" value="NZ_JBHUME010000007.1"/>
</dbReference>
<keyword evidence="3" id="KW-1185">Reference proteome</keyword>
<name>A0ABW5PDX1_9BACL</name>
<feature type="transmembrane region" description="Helical" evidence="1">
    <location>
        <begin position="62"/>
        <end position="82"/>
    </location>
</feature>
<comment type="caution">
    <text evidence="2">The sequence shown here is derived from an EMBL/GenBank/DDBJ whole genome shotgun (WGS) entry which is preliminary data.</text>
</comment>
<dbReference type="SUPFAM" id="SSF116726">
    <property type="entry name" value="TrkA C-terminal domain-like"/>
    <property type="match status" value="1"/>
</dbReference>